<dbReference type="Proteomes" id="UP001056500">
    <property type="component" value="Chromosome"/>
</dbReference>
<evidence type="ECO:0000313" key="2">
    <source>
        <dbReference type="EMBL" id="USG66266.1"/>
    </source>
</evidence>
<gene>
    <name evidence="2" type="ORF">NDK47_02715</name>
</gene>
<sequence length="97" mass="11584">MEEFLLLLSLDDFFALLSLFAGFYTSVVFMQRYYRPQSLPLRWRNIDTYEPSINRCLIETYPRAARQPYRKHILRCLLYVDSDCEGSPLLFSGMMIR</sequence>
<evidence type="ECO:0000313" key="3">
    <source>
        <dbReference type="Proteomes" id="UP001056500"/>
    </source>
</evidence>
<dbReference type="RefSeq" id="WP_251873385.1">
    <property type="nucleotide sequence ID" value="NZ_CP098755.1"/>
</dbReference>
<proteinExistence type="predicted"/>
<accession>A0ABY4WNP6</accession>
<feature type="transmembrane region" description="Helical" evidence="1">
    <location>
        <begin position="13"/>
        <end position="34"/>
    </location>
</feature>
<reference evidence="2" key="1">
    <citation type="submission" date="2022-06" db="EMBL/GenBank/DDBJ databases">
        <title>Genome sequencing of Brevibacillus sp. BB3-R1.</title>
        <authorList>
            <person name="Heo J."/>
            <person name="Lee D."/>
            <person name="Won M."/>
            <person name="Han B.-H."/>
            <person name="Hong S.-B."/>
            <person name="Kwon S.-W."/>
        </authorList>
    </citation>
    <scope>NUCLEOTIDE SEQUENCE</scope>
    <source>
        <strain evidence="2">BB3-R1</strain>
    </source>
</reference>
<evidence type="ECO:0000256" key="1">
    <source>
        <dbReference type="SAM" id="Phobius"/>
    </source>
</evidence>
<organism evidence="2 3">
    <name type="scientific">Brevibacillus ruminantium</name>
    <dbReference type="NCBI Taxonomy" id="2950604"/>
    <lineage>
        <taxon>Bacteria</taxon>
        <taxon>Bacillati</taxon>
        <taxon>Bacillota</taxon>
        <taxon>Bacilli</taxon>
        <taxon>Bacillales</taxon>
        <taxon>Paenibacillaceae</taxon>
        <taxon>Brevibacillus</taxon>
    </lineage>
</organism>
<protein>
    <submittedName>
        <fullName evidence="2">Uncharacterized protein</fullName>
    </submittedName>
</protein>
<keyword evidence="1" id="KW-1133">Transmembrane helix</keyword>
<name>A0ABY4WNP6_9BACL</name>
<keyword evidence="3" id="KW-1185">Reference proteome</keyword>
<keyword evidence="1" id="KW-0812">Transmembrane</keyword>
<dbReference type="EMBL" id="CP098755">
    <property type="protein sequence ID" value="USG66266.1"/>
    <property type="molecule type" value="Genomic_DNA"/>
</dbReference>
<keyword evidence="1" id="KW-0472">Membrane</keyword>